<keyword evidence="7 10" id="KW-1133">Transmembrane helix</keyword>
<dbReference type="GO" id="GO:0016887">
    <property type="term" value="F:ATP hydrolysis activity"/>
    <property type="evidence" value="ECO:0007669"/>
    <property type="project" value="InterPro"/>
</dbReference>
<dbReference type="Pfam" id="PF00664">
    <property type="entry name" value="ABC_membrane"/>
    <property type="match status" value="1"/>
</dbReference>
<organism evidence="13">
    <name type="scientific">freshwater metagenome</name>
    <dbReference type="NCBI Taxonomy" id="449393"/>
    <lineage>
        <taxon>unclassified sequences</taxon>
        <taxon>metagenomes</taxon>
        <taxon>ecological metagenomes</taxon>
    </lineage>
</organism>
<keyword evidence="4 10" id="KW-0812">Transmembrane</keyword>
<feature type="region of interest" description="Disordered" evidence="9">
    <location>
        <begin position="611"/>
        <end position="636"/>
    </location>
</feature>
<dbReference type="InterPro" id="IPR039421">
    <property type="entry name" value="Type_1_exporter"/>
</dbReference>
<dbReference type="CDD" id="cd18543">
    <property type="entry name" value="ABC_6TM_Rv0194_D1_like"/>
    <property type="match status" value="1"/>
</dbReference>
<evidence type="ECO:0000256" key="7">
    <source>
        <dbReference type="ARBA" id="ARBA00022989"/>
    </source>
</evidence>
<gene>
    <name evidence="13" type="ORF">UFOPK1493_01018</name>
</gene>
<evidence type="ECO:0000313" key="13">
    <source>
        <dbReference type="EMBL" id="CAB4550470.1"/>
    </source>
</evidence>
<feature type="transmembrane region" description="Helical" evidence="10">
    <location>
        <begin position="166"/>
        <end position="185"/>
    </location>
</feature>
<feature type="transmembrane region" description="Helical" evidence="10">
    <location>
        <begin position="191"/>
        <end position="210"/>
    </location>
</feature>
<keyword evidence="8 10" id="KW-0472">Membrane</keyword>
<evidence type="ECO:0000256" key="10">
    <source>
        <dbReference type="SAM" id="Phobius"/>
    </source>
</evidence>
<keyword evidence="6" id="KW-0067">ATP-binding</keyword>
<protein>
    <submittedName>
        <fullName evidence="13">Unannotated protein</fullName>
    </submittedName>
</protein>
<accession>A0A6J6CFX4</accession>
<reference evidence="13" key="1">
    <citation type="submission" date="2020-05" db="EMBL/GenBank/DDBJ databases">
        <authorList>
            <person name="Chiriac C."/>
            <person name="Salcher M."/>
            <person name="Ghai R."/>
            <person name="Kavagutti S V."/>
        </authorList>
    </citation>
    <scope>NUCLEOTIDE SEQUENCE</scope>
</reference>
<dbReference type="InterPro" id="IPR036640">
    <property type="entry name" value="ABC1_TM_sf"/>
</dbReference>
<evidence type="ECO:0000256" key="2">
    <source>
        <dbReference type="ARBA" id="ARBA00022448"/>
    </source>
</evidence>
<dbReference type="InterPro" id="IPR017871">
    <property type="entry name" value="ABC_transporter-like_CS"/>
</dbReference>
<name>A0A6J6CFX4_9ZZZZ</name>
<dbReference type="Gene3D" id="3.40.50.300">
    <property type="entry name" value="P-loop containing nucleotide triphosphate hydrolases"/>
    <property type="match status" value="1"/>
</dbReference>
<dbReference type="EMBL" id="CAEZSR010000026">
    <property type="protein sequence ID" value="CAB4550470.1"/>
    <property type="molecule type" value="Genomic_DNA"/>
</dbReference>
<evidence type="ECO:0000256" key="3">
    <source>
        <dbReference type="ARBA" id="ARBA00022475"/>
    </source>
</evidence>
<evidence type="ECO:0000259" key="11">
    <source>
        <dbReference type="PROSITE" id="PS50893"/>
    </source>
</evidence>
<evidence type="ECO:0000256" key="6">
    <source>
        <dbReference type="ARBA" id="ARBA00022840"/>
    </source>
</evidence>
<evidence type="ECO:0000256" key="1">
    <source>
        <dbReference type="ARBA" id="ARBA00004651"/>
    </source>
</evidence>
<proteinExistence type="predicted"/>
<dbReference type="InterPro" id="IPR003593">
    <property type="entry name" value="AAA+_ATPase"/>
</dbReference>
<feature type="domain" description="ABC transporter" evidence="11">
    <location>
        <begin position="372"/>
        <end position="606"/>
    </location>
</feature>
<dbReference type="FunFam" id="3.40.50.300:FF:000299">
    <property type="entry name" value="ABC transporter ATP-binding protein/permease"/>
    <property type="match status" value="1"/>
</dbReference>
<keyword evidence="5" id="KW-0547">Nucleotide-binding</keyword>
<dbReference type="PANTHER" id="PTHR43394:SF1">
    <property type="entry name" value="ATP-BINDING CASSETTE SUB-FAMILY B MEMBER 10, MITOCHONDRIAL"/>
    <property type="match status" value="1"/>
</dbReference>
<evidence type="ECO:0000256" key="4">
    <source>
        <dbReference type="ARBA" id="ARBA00022692"/>
    </source>
</evidence>
<dbReference type="GO" id="GO:0005524">
    <property type="term" value="F:ATP binding"/>
    <property type="evidence" value="ECO:0007669"/>
    <property type="project" value="UniProtKB-KW"/>
</dbReference>
<evidence type="ECO:0000259" key="12">
    <source>
        <dbReference type="PROSITE" id="PS50929"/>
    </source>
</evidence>
<keyword evidence="2" id="KW-0813">Transport</keyword>
<dbReference type="GO" id="GO:0005886">
    <property type="term" value="C:plasma membrane"/>
    <property type="evidence" value="ECO:0007669"/>
    <property type="project" value="UniProtKB-SubCell"/>
</dbReference>
<dbReference type="InterPro" id="IPR011527">
    <property type="entry name" value="ABC1_TM_dom"/>
</dbReference>
<evidence type="ECO:0000256" key="8">
    <source>
        <dbReference type="ARBA" id="ARBA00023136"/>
    </source>
</evidence>
<dbReference type="GO" id="GO:0015421">
    <property type="term" value="F:ABC-type oligopeptide transporter activity"/>
    <property type="evidence" value="ECO:0007669"/>
    <property type="project" value="TreeGrafter"/>
</dbReference>
<dbReference type="PANTHER" id="PTHR43394">
    <property type="entry name" value="ATP-DEPENDENT PERMEASE MDL1, MITOCHONDRIAL"/>
    <property type="match status" value="1"/>
</dbReference>
<feature type="transmembrane region" description="Helical" evidence="10">
    <location>
        <begin position="96"/>
        <end position="114"/>
    </location>
</feature>
<dbReference type="InterPro" id="IPR003439">
    <property type="entry name" value="ABC_transporter-like_ATP-bd"/>
</dbReference>
<dbReference type="SMART" id="SM00382">
    <property type="entry name" value="AAA"/>
    <property type="match status" value="1"/>
</dbReference>
<dbReference type="PROSITE" id="PS00211">
    <property type="entry name" value="ABC_TRANSPORTER_1"/>
    <property type="match status" value="1"/>
</dbReference>
<dbReference type="SUPFAM" id="SSF90123">
    <property type="entry name" value="ABC transporter transmembrane region"/>
    <property type="match status" value="1"/>
</dbReference>
<dbReference type="AlphaFoldDB" id="A0A6J6CFX4"/>
<evidence type="ECO:0000256" key="5">
    <source>
        <dbReference type="ARBA" id="ARBA00022741"/>
    </source>
</evidence>
<comment type="subcellular location">
    <subcellularLocation>
        <location evidence="1">Cell membrane</location>
        <topology evidence="1">Multi-pass membrane protein</topology>
    </subcellularLocation>
</comment>
<evidence type="ECO:0000256" key="9">
    <source>
        <dbReference type="SAM" id="MobiDB-lite"/>
    </source>
</evidence>
<dbReference type="PROSITE" id="PS50929">
    <property type="entry name" value="ABC_TM1F"/>
    <property type="match status" value="1"/>
</dbReference>
<dbReference type="PROSITE" id="PS50893">
    <property type="entry name" value="ABC_TRANSPORTER_2"/>
    <property type="match status" value="1"/>
</dbReference>
<dbReference type="SUPFAM" id="SSF52540">
    <property type="entry name" value="P-loop containing nucleoside triphosphate hydrolases"/>
    <property type="match status" value="1"/>
</dbReference>
<keyword evidence="3" id="KW-1003">Cell membrane</keyword>
<dbReference type="InterPro" id="IPR027417">
    <property type="entry name" value="P-loop_NTPase"/>
</dbReference>
<dbReference type="Pfam" id="PF00005">
    <property type="entry name" value="ABC_tran"/>
    <property type="match status" value="1"/>
</dbReference>
<feature type="transmembrane region" description="Helical" evidence="10">
    <location>
        <begin position="309"/>
        <end position="335"/>
    </location>
</feature>
<feature type="transmembrane region" description="Helical" evidence="10">
    <location>
        <begin position="55"/>
        <end position="76"/>
    </location>
</feature>
<feature type="domain" description="ABC transmembrane type-1" evidence="12">
    <location>
        <begin position="58"/>
        <end position="338"/>
    </location>
</feature>
<sequence length="636" mass="68728">MRVHASAVDPDGPWSAFEPLAVPEQGAPPPRATIDPDRELGWMRRMWPLLRARRVRFFTALVAALVAMVAGVAIPRITMDAIDQGLDARTRPIEDFVWMLAAVALLRAVLTYWYRSTLYTIAYDLEGDLRTSMFGHLTRMDFAFYDRVQAGQLISRANSDIRSVQMFLTFAPLISLNLVSFVVAFGLMLSIHVGLTIVAVITLPLTYLSGTRLRNISFPMSWIVQGRQADITTIVDENIQGVRVVKGFAAEERELRKLAAAATRLRWANVKLNDARAAWGPLTENLPRLGLAGVLLYGGMLAIDGDITVGAIVAFNAYVVLIQAPFRFLSFILIMGQRAAASAGRIFEVLDERPGITDRPGAIDLVEPRGEVVFDHVTFGYANGEPILRDLSFRVAPGETVAIVGRTGSGKSTIARLLARSYDVQAGSVRIDGHDVRDLTVASVRHHVGVVLDDPFLFSASIHDNIAYGRPDATRAEVERAAAVAQAAEFVGDLPEGYDSVVGERGYDLSGGQRQRISIARTLLTAPAVLVLDDATSAIDVHVEQQIHGALHEVLGTRTTILVAHRLSTIALADRVVLLDEGRVMAEGTHAHLLATEPRYAAVLAQVRDDGSGATTDAGPDAGSDAVAGPGAVVGE</sequence>
<dbReference type="Gene3D" id="1.20.1560.10">
    <property type="entry name" value="ABC transporter type 1, transmembrane domain"/>
    <property type="match status" value="1"/>
</dbReference>